<sequence>MSSTCASSSTYTTKKKTKNDSKKISFAGDEPNYEDFSLVWLSEKRNQIEVPGQLRSIINYLKLYHNVEQCVKYVLSIQSEKIFLIIPDTLSNAVIPRVHDHCHLEHIYIYCPWRVSNDLCVEKYPKVSGIFTDNVLMMKKLKTDYQSSSHNLCSTSMLISEKKTTNTDLNNTAINWFPFLIETVIYTPQSDLMKKYLLNKCELDYIDNELEQKSIEDFRQHYKAADVFSWYKRDCFIYRLLNKALRSESIATLFKFRFFLTDLHCQLEKLHLSFIEQAPVSQNQWTFYRGQGMNNEEFNKIKVTVGQLISINTFFLTTTNFETAMECASNAERNSSVQSIVFEIVVNRSVAKLAKPFGVITQDEDANEILFSPGTVFHTESIEQHDSVWYIKLKLVNEKQTREMNEFKELSKREYDRASPLTLVGYFFWKIGKYDKAELIFSLVFEELRSFNNDQISAIYNDIGLLYSDRGYYNKALDYYEKSLKNAKKNRLPNIAHIATILNNIGLLFANKKQHQVALKYYKQALQMRVDMDDPKSIDLTDMASIYANIGCIYADAHLFSQALINLEKALDIRQKELPAHHPHIGQSYNYIGYVYFLQCHFKKALKIYQTALYINLAASTVNHHEQLKIYKNIAAAHFGEQKYSLAIEYYEKAIDVGIKSLPNDHHTMVQLFQSIACCYKAIKEHHMVLKYFRKALDIEKNRSKLNNALLFEIYTHVGAGYEAVGKNSMALNTYKTGLKHGFKMKNQNFSRMSTVQGAIQRCINRENQATTKNTTKEG</sequence>
<dbReference type="Pfam" id="PF13424">
    <property type="entry name" value="TPR_12"/>
    <property type="match status" value="3"/>
</dbReference>
<evidence type="ECO:0000256" key="3">
    <source>
        <dbReference type="PROSITE-ProRule" id="PRU00339"/>
    </source>
</evidence>
<evidence type="ECO:0000256" key="2">
    <source>
        <dbReference type="ARBA" id="ARBA00022803"/>
    </source>
</evidence>
<evidence type="ECO:0000313" key="5">
    <source>
        <dbReference type="EMBL" id="CAF4482196.1"/>
    </source>
</evidence>
<dbReference type="PANTHER" id="PTHR45641">
    <property type="entry name" value="TETRATRICOPEPTIDE REPEAT PROTEIN (AFU_ORTHOLOGUE AFUA_6G03870)"/>
    <property type="match status" value="1"/>
</dbReference>
<keyword evidence="1" id="KW-0677">Repeat</keyword>
<dbReference type="PROSITE" id="PS50005">
    <property type="entry name" value="TPR"/>
    <property type="match status" value="4"/>
</dbReference>
<evidence type="ECO:0008006" key="7">
    <source>
        <dbReference type="Google" id="ProtNLM"/>
    </source>
</evidence>
<accession>A0A820UFR1</accession>
<dbReference type="InterPro" id="IPR019734">
    <property type="entry name" value="TPR_rpt"/>
</dbReference>
<dbReference type="Proteomes" id="UP000663862">
    <property type="component" value="Unassembled WGS sequence"/>
</dbReference>
<dbReference type="Gene3D" id="1.25.40.10">
    <property type="entry name" value="Tetratricopeptide repeat domain"/>
    <property type="match status" value="2"/>
</dbReference>
<feature type="repeat" description="TPR" evidence="3">
    <location>
        <begin position="457"/>
        <end position="490"/>
    </location>
</feature>
<feature type="repeat" description="TPR" evidence="3">
    <location>
        <begin position="628"/>
        <end position="661"/>
    </location>
</feature>
<evidence type="ECO:0000313" key="4">
    <source>
        <dbReference type="EMBL" id="CAF3707423.1"/>
    </source>
</evidence>
<dbReference type="SMART" id="SM00028">
    <property type="entry name" value="TPR"/>
    <property type="match status" value="8"/>
</dbReference>
<dbReference type="Gene3D" id="3.90.176.10">
    <property type="entry name" value="Toxin ADP-ribosyltransferase, Chain A, domain 1"/>
    <property type="match status" value="1"/>
</dbReference>
<dbReference type="EMBL" id="CAJOBQ010001382">
    <property type="protein sequence ID" value="CAF4482196.1"/>
    <property type="molecule type" value="Genomic_DNA"/>
</dbReference>
<name>A0A820UFR1_9BILA</name>
<keyword evidence="2 3" id="KW-0802">TPR repeat</keyword>
<dbReference type="Proteomes" id="UP000663869">
    <property type="component" value="Unassembled WGS sequence"/>
</dbReference>
<feature type="repeat" description="TPR" evidence="3">
    <location>
        <begin position="499"/>
        <end position="532"/>
    </location>
</feature>
<protein>
    <recommendedName>
        <fullName evidence="7">NAD(P)(+)--arginine ADP-ribosyltransferase</fullName>
    </recommendedName>
</protein>
<comment type="caution">
    <text evidence="5">The sequence shown here is derived from an EMBL/GenBank/DDBJ whole genome shotgun (WGS) entry which is preliminary data.</text>
</comment>
<dbReference type="InterPro" id="IPR011990">
    <property type="entry name" value="TPR-like_helical_dom_sf"/>
</dbReference>
<evidence type="ECO:0000313" key="6">
    <source>
        <dbReference type="Proteomes" id="UP000663862"/>
    </source>
</evidence>
<dbReference type="EMBL" id="CAJNYU010003855">
    <property type="protein sequence ID" value="CAF3707423.1"/>
    <property type="molecule type" value="Genomic_DNA"/>
</dbReference>
<dbReference type="PANTHER" id="PTHR45641:SF1">
    <property type="entry name" value="AAA+ ATPASE DOMAIN-CONTAINING PROTEIN"/>
    <property type="match status" value="1"/>
</dbReference>
<dbReference type="AlphaFoldDB" id="A0A820UFR1"/>
<proteinExistence type="predicted"/>
<evidence type="ECO:0000256" key="1">
    <source>
        <dbReference type="ARBA" id="ARBA00022737"/>
    </source>
</evidence>
<dbReference type="SUPFAM" id="SSF48452">
    <property type="entry name" value="TPR-like"/>
    <property type="match status" value="2"/>
</dbReference>
<reference evidence="5" key="1">
    <citation type="submission" date="2021-02" db="EMBL/GenBank/DDBJ databases">
        <authorList>
            <person name="Nowell W R."/>
        </authorList>
    </citation>
    <scope>NUCLEOTIDE SEQUENCE</scope>
</reference>
<dbReference type="SUPFAM" id="SSF56399">
    <property type="entry name" value="ADP-ribosylation"/>
    <property type="match status" value="1"/>
</dbReference>
<gene>
    <name evidence="4" type="ORF">FME351_LOCUS28159</name>
    <name evidence="5" type="ORF">TSG867_LOCUS19601</name>
</gene>
<organism evidence="5 6">
    <name type="scientific">Rotaria socialis</name>
    <dbReference type="NCBI Taxonomy" id="392032"/>
    <lineage>
        <taxon>Eukaryota</taxon>
        <taxon>Metazoa</taxon>
        <taxon>Spiralia</taxon>
        <taxon>Gnathifera</taxon>
        <taxon>Rotifera</taxon>
        <taxon>Eurotatoria</taxon>
        <taxon>Bdelloidea</taxon>
        <taxon>Philodinida</taxon>
        <taxon>Philodinidae</taxon>
        <taxon>Rotaria</taxon>
    </lineage>
</organism>
<feature type="repeat" description="TPR" evidence="3">
    <location>
        <begin position="544"/>
        <end position="577"/>
    </location>
</feature>